<proteinExistence type="predicted"/>
<dbReference type="Proteomes" id="UP000749309">
    <property type="component" value="Unassembled WGS sequence"/>
</dbReference>
<dbReference type="Gene3D" id="3.40.50.1820">
    <property type="entry name" value="alpha/beta hydrolase"/>
    <property type="match status" value="1"/>
</dbReference>
<evidence type="ECO:0000259" key="3">
    <source>
        <dbReference type="Pfam" id="PF07859"/>
    </source>
</evidence>
<accession>A0A9P4YID6</accession>
<dbReference type="InterPro" id="IPR050466">
    <property type="entry name" value="Carboxylest/Gibb_receptor"/>
</dbReference>
<feature type="compositionally biased region" description="Low complexity" evidence="1">
    <location>
        <begin position="215"/>
        <end position="254"/>
    </location>
</feature>
<feature type="chain" id="PRO_5040214845" evidence="2">
    <location>
        <begin position="30"/>
        <end position="406"/>
    </location>
</feature>
<dbReference type="AlphaFoldDB" id="A0A9P4YID6"/>
<dbReference type="PANTHER" id="PTHR23024:SF600">
    <property type="entry name" value="PUTATIVE (AFU_ORTHOLOGUE AFUA_1G02580)-RELATED"/>
    <property type="match status" value="1"/>
</dbReference>
<organism evidence="4 5">
    <name type="scientific">Trichophyton interdigitale</name>
    <dbReference type="NCBI Taxonomy" id="101480"/>
    <lineage>
        <taxon>Eukaryota</taxon>
        <taxon>Fungi</taxon>
        <taxon>Dikarya</taxon>
        <taxon>Ascomycota</taxon>
        <taxon>Pezizomycotina</taxon>
        <taxon>Eurotiomycetes</taxon>
        <taxon>Eurotiomycetidae</taxon>
        <taxon>Onygenales</taxon>
        <taxon>Arthrodermataceae</taxon>
        <taxon>Trichophyton</taxon>
    </lineage>
</organism>
<protein>
    <submittedName>
        <fullName evidence="4">Abhydrolase superfamily protein</fullName>
    </submittedName>
</protein>
<reference evidence="4" key="1">
    <citation type="submission" date="2020-03" db="EMBL/GenBank/DDBJ databases">
        <title>Whole Genome Sequence of Trichophyton interdigitale from India.</title>
        <authorList>
            <person name="Kumar P."/>
        </authorList>
    </citation>
    <scope>NUCLEOTIDE SEQUENCE</scope>
    <source>
        <strain evidence="4">UCMS-IGIB-CI14</strain>
    </source>
</reference>
<feature type="domain" description="Alpha/beta hydrolase fold-3" evidence="3">
    <location>
        <begin position="79"/>
        <end position="169"/>
    </location>
</feature>
<comment type="caution">
    <text evidence="4">The sequence shown here is derived from an EMBL/GenBank/DDBJ whole genome shotgun (WGS) entry which is preliminary data.</text>
</comment>
<sequence length="406" mass="45555">MDQRPPSKAWMRVQIVILRFLMRIGMVLHGYPPPIPPRPSFVRTLPRPDGFDSQRVKLYFYTPKRYAEQKRAGHRYPVVVNFHGGGFCIGRATDDARWARAVVEDADSVVVSVEYRLAPEAPFPAAVDDGVRALQYLEDHAAELALDVSRVSLSGFSSGGNLAFTVPLRRHLLQQDSLQPSPSPTPSTTLTPYETQDGSSINLHLSTLSQHPAGSTSRPSAARSQSAQHLLRQTSTTTTNNRSDNSNDNGQSQTHPSSLRIISIISWYPIVDYVLPRHIRRDRSVFPSKTLPKFMTTLFDHSYMPHEASRHLPYASPLLAPPSLLADALPKDIFLYVCEWDMLLHEGHEFVEKLKDCGGGKAVRSMMIESQKHAWDKSVNPLRDQESIDVLYRTAAEQLRVANERA</sequence>
<feature type="compositionally biased region" description="Low complexity" evidence="1">
    <location>
        <begin position="176"/>
        <end position="192"/>
    </location>
</feature>
<dbReference type="PANTHER" id="PTHR23024">
    <property type="entry name" value="ARYLACETAMIDE DEACETYLASE"/>
    <property type="match status" value="1"/>
</dbReference>
<dbReference type="Pfam" id="PF07859">
    <property type="entry name" value="Abhydrolase_3"/>
    <property type="match status" value="2"/>
</dbReference>
<dbReference type="InterPro" id="IPR029058">
    <property type="entry name" value="AB_hydrolase_fold"/>
</dbReference>
<evidence type="ECO:0000313" key="4">
    <source>
        <dbReference type="EMBL" id="KAF3896021.1"/>
    </source>
</evidence>
<gene>
    <name evidence="4" type="ORF">GY632_3027</name>
</gene>
<dbReference type="InterPro" id="IPR013094">
    <property type="entry name" value="AB_hydrolase_3"/>
</dbReference>
<feature type="region of interest" description="Disordered" evidence="1">
    <location>
        <begin position="209"/>
        <end position="255"/>
    </location>
</feature>
<dbReference type="EMBL" id="JAAQVJ010000080">
    <property type="protein sequence ID" value="KAF3896021.1"/>
    <property type="molecule type" value="Genomic_DNA"/>
</dbReference>
<evidence type="ECO:0000313" key="5">
    <source>
        <dbReference type="Proteomes" id="UP000749309"/>
    </source>
</evidence>
<dbReference type="GO" id="GO:0016787">
    <property type="term" value="F:hydrolase activity"/>
    <property type="evidence" value="ECO:0007669"/>
    <property type="project" value="InterPro"/>
</dbReference>
<dbReference type="SUPFAM" id="SSF53474">
    <property type="entry name" value="alpha/beta-Hydrolases"/>
    <property type="match status" value="1"/>
</dbReference>
<evidence type="ECO:0000256" key="2">
    <source>
        <dbReference type="SAM" id="SignalP"/>
    </source>
</evidence>
<feature type="signal peptide" evidence="2">
    <location>
        <begin position="1"/>
        <end position="29"/>
    </location>
</feature>
<keyword evidence="2" id="KW-0732">Signal</keyword>
<name>A0A9P4YID6_9EURO</name>
<feature type="region of interest" description="Disordered" evidence="1">
    <location>
        <begin position="176"/>
        <end position="196"/>
    </location>
</feature>
<evidence type="ECO:0000256" key="1">
    <source>
        <dbReference type="SAM" id="MobiDB-lite"/>
    </source>
</evidence>
<feature type="domain" description="Alpha/beta hydrolase fold-3" evidence="3">
    <location>
        <begin position="259"/>
        <end position="375"/>
    </location>
</feature>